<reference evidence="5" key="1">
    <citation type="submission" date="2017-01" db="EMBL/GenBank/DDBJ databases">
        <authorList>
            <person name="Varghese N."/>
            <person name="Submissions S."/>
        </authorList>
    </citation>
    <scope>NUCLEOTIDE SEQUENCE [LARGE SCALE GENOMIC DNA]</scope>
    <source>
        <strain evidence="5">DSM 23145</strain>
    </source>
</reference>
<sequence length="1103" mass="122836">MKKTLFFVFGLLFSLLLKAQETPPEVSRFLQVNTYNGGHLSHLLSDQSNNSYMTGIANGTNFSFDGYNIKPIGNDDMFVIKTNATGQNQWLKTVNAGSKGIVTPYKSYLNFSGELYVSGFFKGTINFAGKTITSDIGENFVTKYGTDGSEKWIFKTSAFVGDVAFSANDTFVASIYDLFKIDDTDGTITASRSFQNQQFKINSITANVLNEEIYIGGLSFITGTIDGIPVDANKGVLLRGNYYNLTFSQSAQFPVIGWSGVSEVFDIRRLSDASLAVVGLSSNQINFKNNAGIIFPTNNPENYSGDGQYLFVAKISPGFSSLDWFRTSSKIDGLRYTNSNSVDVLEIYNFDVFPNVATNFRVLFKRTNESAKTYKLPSGYETVDEGRPLLFNCEYSNGLHNADVNIWSDYPLKNGYLTYNGSDVRRYDKTPLFTIVGGGLNKRKTETEFGSLSSNYIKHTGIDGSLISYTYQCGKTNYFGNEINNFILPPLNPQIVCSDILSKIAPNGKPIWKSQIIGTTQTATNPSWTAKLADTNVSGENVVLSQFTNQAQFLDNNNVPTNFSRQISTISNHLTLITNTNADGTLKWAKKLEPTTEAKKITYSSVTYDNNGNVILAGTTDDTFLLDDVAYNFNKNKVLFLMKFDANTGNILFAKQFIDMDAFMLHLDTDNENNIYLSFEPIPENWGITSYNFGSVQVPFSESANHLFLKFDSNGNTLLGKNFYANNSSSDYNYSWPHSLKFDGTDFIISGEIYSGDRISYKGIDGQIYTHPYPTSTTTNVNDFIAKVDKSGNVIWHKPIFATNRIHQNKADVDETGNVYYYINAFNKINIDGNEMQFPIDGRHSAIVKLSTADGTLKYMKDLGVHSNTIYNSSLSVLQNDVLSISGNISNQDRFLYPINDHNSSNYYIATLGKLPTPYLTPESDYLLVTNIEVPNNITDNNGEFDLITNVDWTATSNQNWLTLSSEKYTLKNQTTTNINGSGDHKIILNASQNLTGNERFAIITINGNGVASKEIIVTQSANLGITNISEKTFSIYPNPTSDYINFSEQIQDLKIFDISGKLVKSTSEKVNKIDITYLQKGTYIIQIVDKDGIKRIQKIIKK</sequence>
<dbReference type="EMBL" id="FTOI01000006">
    <property type="protein sequence ID" value="SIS78410.1"/>
    <property type="molecule type" value="Genomic_DNA"/>
</dbReference>
<evidence type="ECO:0000313" key="5">
    <source>
        <dbReference type="Proteomes" id="UP000185839"/>
    </source>
</evidence>
<evidence type="ECO:0000256" key="2">
    <source>
        <dbReference type="SAM" id="SignalP"/>
    </source>
</evidence>
<dbReference type="AlphaFoldDB" id="A0A1N7LX54"/>
<proteinExistence type="predicted"/>
<dbReference type="Proteomes" id="UP000185839">
    <property type="component" value="Unassembled WGS sequence"/>
</dbReference>
<protein>
    <submittedName>
        <fullName evidence="4">Por secretion system C-terminal sorting domain-containing protein</fullName>
    </submittedName>
</protein>
<dbReference type="STRING" id="713588.SAMN05421789_106143"/>
<dbReference type="CDD" id="cd14948">
    <property type="entry name" value="BACON"/>
    <property type="match status" value="1"/>
</dbReference>
<evidence type="ECO:0000313" key="4">
    <source>
        <dbReference type="EMBL" id="SIS78410.1"/>
    </source>
</evidence>
<gene>
    <name evidence="4" type="ORF">SAMN05421789_106143</name>
</gene>
<feature type="domain" description="Secretion system C-terminal sorting" evidence="3">
    <location>
        <begin position="1036"/>
        <end position="1101"/>
    </location>
</feature>
<evidence type="ECO:0000259" key="3">
    <source>
        <dbReference type="Pfam" id="PF18962"/>
    </source>
</evidence>
<keyword evidence="5" id="KW-1185">Reference proteome</keyword>
<organism evidence="4 5">
    <name type="scientific">Kaistella chaponensis</name>
    <dbReference type="NCBI Taxonomy" id="713588"/>
    <lineage>
        <taxon>Bacteria</taxon>
        <taxon>Pseudomonadati</taxon>
        <taxon>Bacteroidota</taxon>
        <taxon>Flavobacteriia</taxon>
        <taxon>Flavobacteriales</taxon>
        <taxon>Weeksellaceae</taxon>
        <taxon>Chryseobacterium group</taxon>
        <taxon>Kaistella</taxon>
    </lineage>
</organism>
<evidence type="ECO:0000256" key="1">
    <source>
        <dbReference type="ARBA" id="ARBA00022729"/>
    </source>
</evidence>
<dbReference type="InterPro" id="IPR013783">
    <property type="entry name" value="Ig-like_fold"/>
</dbReference>
<dbReference type="InterPro" id="IPR026444">
    <property type="entry name" value="Secre_tail"/>
</dbReference>
<keyword evidence="1 2" id="KW-0732">Signal</keyword>
<dbReference type="NCBIfam" id="TIGR04183">
    <property type="entry name" value="Por_Secre_tail"/>
    <property type="match status" value="1"/>
</dbReference>
<dbReference type="OrthoDB" id="9811934at2"/>
<dbReference type="Pfam" id="PF18962">
    <property type="entry name" value="Por_Secre_tail"/>
    <property type="match status" value="1"/>
</dbReference>
<dbReference type="Gene3D" id="2.60.40.10">
    <property type="entry name" value="Immunoglobulins"/>
    <property type="match status" value="1"/>
</dbReference>
<feature type="chain" id="PRO_5012410674" evidence="2">
    <location>
        <begin position="20"/>
        <end position="1103"/>
    </location>
</feature>
<feature type="signal peptide" evidence="2">
    <location>
        <begin position="1"/>
        <end position="19"/>
    </location>
</feature>
<accession>A0A1N7LX54</accession>
<name>A0A1N7LX54_9FLAO</name>
<dbReference type="RefSeq" id="WP_076386996.1">
    <property type="nucleotide sequence ID" value="NZ_FTOI01000006.1"/>
</dbReference>
<dbReference type="InterPro" id="IPR024361">
    <property type="entry name" value="BACON"/>
</dbReference>